<feature type="domain" description="PHA accumulation regulator DNA-binding N-terminal" evidence="2">
    <location>
        <begin position="61"/>
        <end position="120"/>
    </location>
</feature>
<organism evidence="3 4">
    <name type="scientific">Limnohabitans radicicola</name>
    <dbReference type="NCBI Taxonomy" id="2771427"/>
    <lineage>
        <taxon>Bacteria</taxon>
        <taxon>Pseudomonadati</taxon>
        <taxon>Pseudomonadota</taxon>
        <taxon>Betaproteobacteria</taxon>
        <taxon>Burkholderiales</taxon>
        <taxon>Comamonadaceae</taxon>
        <taxon>Limnohabitans</taxon>
    </lineage>
</organism>
<dbReference type="AlphaFoldDB" id="A0A927IM56"/>
<keyword evidence="4" id="KW-1185">Reference proteome</keyword>
<reference evidence="3" key="1">
    <citation type="submission" date="2020-09" db="EMBL/GenBank/DDBJ databases">
        <title>Genome seq and assembly of Limnohabitants sp.</title>
        <authorList>
            <person name="Chhetri G."/>
        </authorList>
    </citation>
    <scope>NUCLEOTIDE SEQUENCE</scope>
    <source>
        <strain evidence="3">JUR4</strain>
    </source>
</reference>
<comment type="caution">
    <text evidence="3">The sequence shown here is derived from an EMBL/GenBank/DDBJ whole genome shotgun (WGS) entry which is preliminary data.</text>
</comment>
<feature type="domain" description="PHB accumulation regulatory" evidence="1">
    <location>
        <begin position="125"/>
        <end position="163"/>
    </location>
</feature>
<dbReference type="Pfam" id="PF07879">
    <property type="entry name" value="PHB_acc_N"/>
    <property type="match status" value="1"/>
</dbReference>
<evidence type="ECO:0000259" key="2">
    <source>
        <dbReference type="Pfam" id="PF07879"/>
    </source>
</evidence>
<dbReference type="Pfam" id="PF05233">
    <property type="entry name" value="PHB_acc"/>
    <property type="match status" value="1"/>
</dbReference>
<accession>A0A927IM56</accession>
<evidence type="ECO:0000313" key="3">
    <source>
        <dbReference type="EMBL" id="MBD8050825.1"/>
    </source>
</evidence>
<dbReference type="Proteomes" id="UP000647424">
    <property type="component" value="Unassembled WGS sequence"/>
</dbReference>
<name>A0A927IM56_9BURK</name>
<evidence type="ECO:0000313" key="4">
    <source>
        <dbReference type="Proteomes" id="UP000647424"/>
    </source>
</evidence>
<dbReference type="InterPro" id="IPR010134">
    <property type="entry name" value="PHA_reg_PhaR"/>
</dbReference>
<dbReference type="GO" id="GO:0006355">
    <property type="term" value="P:regulation of DNA-templated transcription"/>
    <property type="evidence" value="ECO:0007669"/>
    <property type="project" value="InterPro"/>
</dbReference>
<gene>
    <name evidence="3" type="primary">phaR</name>
    <name evidence="3" type="ORF">IC609_09725</name>
</gene>
<protein>
    <submittedName>
        <fullName evidence="3">Polyhydroxyalkanoate synthesis repressor PhaR</fullName>
    </submittedName>
</protein>
<dbReference type="NCBIfam" id="TIGR01848">
    <property type="entry name" value="PHA_reg_PhaR"/>
    <property type="match status" value="1"/>
</dbReference>
<evidence type="ECO:0000259" key="1">
    <source>
        <dbReference type="Pfam" id="PF05233"/>
    </source>
</evidence>
<dbReference type="EMBL" id="JACYFT010000002">
    <property type="protein sequence ID" value="MBD8050825.1"/>
    <property type="molecule type" value="Genomic_DNA"/>
</dbReference>
<sequence length="227" mass="25744">MCLPFPLRVFLCLVPARQCLKCLLHCSIWFFHWPQESFSVSTHPSSRRASGPAADTTSARVIKKYPNRRLYDTTTSTYITLAEIKQLVMASEPVVVRDAKSGEDLTRSILLQIILEEEAAGVPMFSEAVLANLIRFYGHAMQGYMGTFLESQMQMFTDWQSRMGDQSQGLTAEKWGQFMQWQSPMLQNMLASMLNPSTAVMGQIQEKMQQQMQKNTEQMLGVLGLKS</sequence>
<dbReference type="InterPro" id="IPR012909">
    <property type="entry name" value="PHA_DNA-bd_N"/>
</dbReference>
<proteinExistence type="predicted"/>
<dbReference type="InterPro" id="IPR007897">
    <property type="entry name" value="PHB_accumulat"/>
</dbReference>